<comment type="caution">
    <text evidence="9">The sequence shown here is derived from an EMBL/GenBank/DDBJ whole genome shotgun (WGS) entry which is preliminary data.</text>
</comment>
<evidence type="ECO:0000256" key="2">
    <source>
        <dbReference type="ARBA" id="ARBA00021310"/>
    </source>
</evidence>
<accession>A0A5C4RZA4</accession>
<dbReference type="Gene3D" id="1.20.1440.120">
    <property type="entry name" value="Recombination protein O, C-terminal domain"/>
    <property type="match status" value="1"/>
</dbReference>
<evidence type="ECO:0000256" key="7">
    <source>
        <dbReference type="HAMAP-Rule" id="MF_00201"/>
    </source>
</evidence>
<dbReference type="SUPFAM" id="SSF57863">
    <property type="entry name" value="ArfGap/RecO-like zinc finger"/>
    <property type="match status" value="1"/>
</dbReference>
<evidence type="ECO:0000259" key="8">
    <source>
        <dbReference type="Pfam" id="PF11967"/>
    </source>
</evidence>
<evidence type="ECO:0000313" key="10">
    <source>
        <dbReference type="Proteomes" id="UP000309544"/>
    </source>
</evidence>
<dbReference type="InterPro" id="IPR022572">
    <property type="entry name" value="DNA_rep/recomb_RecO_N"/>
</dbReference>
<dbReference type="Pfam" id="PF11967">
    <property type="entry name" value="RecO_N"/>
    <property type="match status" value="1"/>
</dbReference>
<dbReference type="Gene3D" id="2.40.50.140">
    <property type="entry name" value="Nucleic acid-binding proteins"/>
    <property type="match status" value="1"/>
</dbReference>
<organism evidence="9 10">
    <name type="scientific">Prosthecochloris vibrioformis</name>
    <name type="common">Chlorobium vibrioforme</name>
    <dbReference type="NCBI Taxonomy" id="1098"/>
    <lineage>
        <taxon>Bacteria</taxon>
        <taxon>Pseudomonadati</taxon>
        <taxon>Chlorobiota</taxon>
        <taxon>Chlorobiia</taxon>
        <taxon>Chlorobiales</taxon>
        <taxon>Chlorobiaceae</taxon>
        <taxon>Prosthecochloris</taxon>
    </lineage>
</organism>
<sequence>MLAKTRGFVLRETKFRDQSKICLLYTEEFGCISVLLKGARNPKSRLSGLFSTANLVELVLYRKPDRELHLVKEARLLSSPMQGNANLERYTALYQLIDLLKQTTSPEDNDKRLFRALAKAIEFMTSDGGDPCLGLSWFLMHLARSLGFSPNLRNCVITGNPLPAVPDTTLCFLPHLGGAAPEHEARLKTHERRPLSTTTYRLLSLLGHHDLDSLARLGIPQDECRSLSTLLQEYCSLHAGHRPRPESSRILQQLIPERGQ</sequence>
<comment type="similarity">
    <text evidence="1 7">Belongs to the RecO family.</text>
</comment>
<keyword evidence="10" id="KW-1185">Reference proteome</keyword>
<evidence type="ECO:0000256" key="1">
    <source>
        <dbReference type="ARBA" id="ARBA00007452"/>
    </source>
</evidence>
<keyword evidence="5 7" id="KW-0234">DNA repair</keyword>
<name>A0A5C4RZA4_PROVB</name>
<dbReference type="GO" id="GO:0043590">
    <property type="term" value="C:bacterial nucleoid"/>
    <property type="evidence" value="ECO:0007669"/>
    <property type="project" value="TreeGrafter"/>
</dbReference>
<proteinExistence type="inferred from homology"/>
<dbReference type="PANTHER" id="PTHR33991">
    <property type="entry name" value="DNA REPAIR PROTEIN RECO"/>
    <property type="match status" value="1"/>
</dbReference>
<evidence type="ECO:0000256" key="3">
    <source>
        <dbReference type="ARBA" id="ARBA00022763"/>
    </source>
</evidence>
<dbReference type="HAMAP" id="MF_00201">
    <property type="entry name" value="RecO"/>
    <property type="match status" value="1"/>
</dbReference>
<dbReference type="InterPro" id="IPR037278">
    <property type="entry name" value="ARFGAP/RecO"/>
</dbReference>
<feature type="domain" description="DNA replication/recombination mediator RecO N-terminal" evidence="8">
    <location>
        <begin position="1"/>
        <end position="79"/>
    </location>
</feature>
<evidence type="ECO:0000256" key="6">
    <source>
        <dbReference type="ARBA" id="ARBA00033409"/>
    </source>
</evidence>
<dbReference type="InterPro" id="IPR003717">
    <property type="entry name" value="RecO"/>
</dbReference>
<evidence type="ECO:0000313" key="9">
    <source>
        <dbReference type="EMBL" id="TNJ36460.1"/>
    </source>
</evidence>
<dbReference type="SUPFAM" id="SSF50249">
    <property type="entry name" value="Nucleic acid-binding proteins"/>
    <property type="match status" value="1"/>
</dbReference>
<dbReference type="GO" id="GO:0006302">
    <property type="term" value="P:double-strand break repair"/>
    <property type="evidence" value="ECO:0007669"/>
    <property type="project" value="TreeGrafter"/>
</dbReference>
<dbReference type="NCBIfam" id="TIGR00613">
    <property type="entry name" value="reco"/>
    <property type="match status" value="1"/>
</dbReference>
<dbReference type="Proteomes" id="UP000309544">
    <property type="component" value="Unassembled WGS sequence"/>
</dbReference>
<dbReference type="InterPro" id="IPR042242">
    <property type="entry name" value="RecO_C"/>
</dbReference>
<dbReference type="PANTHER" id="PTHR33991:SF1">
    <property type="entry name" value="DNA REPAIR PROTEIN RECO"/>
    <property type="match status" value="1"/>
</dbReference>
<dbReference type="GO" id="GO:0006310">
    <property type="term" value="P:DNA recombination"/>
    <property type="evidence" value="ECO:0007669"/>
    <property type="project" value="UniProtKB-UniRule"/>
</dbReference>
<keyword evidence="4 7" id="KW-0233">DNA recombination</keyword>
<dbReference type="Pfam" id="PF02565">
    <property type="entry name" value="RecO_C"/>
    <property type="match status" value="1"/>
</dbReference>
<dbReference type="AlphaFoldDB" id="A0A5C4RZA4"/>
<comment type="function">
    <text evidence="7">Involved in DNA repair and RecF pathway recombination.</text>
</comment>
<evidence type="ECO:0000256" key="4">
    <source>
        <dbReference type="ARBA" id="ARBA00023172"/>
    </source>
</evidence>
<reference evidence="9 10" key="1">
    <citation type="submission" date="2019-05" db="EMBL/GenBank/DDBJ databases">
        <title>Draft Whole-Genome sequence of the green sulfur bacterium Prosthecochloris vibrioformis DSM 260.</title>
        <authorList>
            <person name="Meyer T.E."/>
            <person name="Kyndt J.A."/>
        </authorList>
    </citation>
    <scope>NUCLEOTIDE SEQUENCE [LARGE SCALE GENOMIC DNA]</scope>
    <source>
        <strain evidence="9 10">DSM 260</strain>
    </source>
</reference>
<evidence type="ECO:0000256" key="5">
    <source>
        <dbReference type="ARBA" id="ARBA00023204"/>
    </source>
</evidence>
<dbReference type="RefSeq" id="WP_068866032.1">
    <property type="nucleotide sequence ID" value="NZ_VDCI01000005.1"/>
</dbReference>
<keyword evidence="3 7" id="KW-0227">DNA damage</keyword>
<dbReference type="EMBL" id="VDCI01000005">
    <property type="protein sequence ID" value="TNJ36460.1"/>
    <property type="molecule type" value="Genomic_DNA"/>
</dbReference>
<gene>
    <name evidence="7 9" type="primary">recO</name>
    <name evidence="9" type="ORF">FGF68_06910</name>
</gene>
<dbReference type="InterPro" id="IPR012340">
    <property type="entry name" value="NA-bd_OB-fold"/>
</dbReference>
<protein>
    <recommendedName>
        <fullName evidence="2 7">DNA repair protein RecO</fullName>
    </recommendedName>
    <alternativeName>
        <fullName evidence="6 7">Recombination protein O</fullName>
    </alternativeName>
</protein>